<dbReference type="PROSITE" id="PS01046">
    <property type="entry name" value="LON_SER"/>
    <property type="match status" value="1"/>
</dbReference>
<dbReference type="Pfam" id="PF22667">
    <property type="entry name" value="Lon_lid"/>
    <property type="match status" value="1"/>
</dbReference>
<dbReference type="GO" id="GO:0004176">
    <property type="term" value="F:ATP-dependent peptidase activity"/>
    <property type="evidence" value="ECO:0007669"/>
    <property type="project" value="UniProtKB-UniRule"/>
</dbReference>
<dbReference type="GO" id="GO:0004252">
    <property type="term" value="F:serine-type endopeptidase activity"/>
    <property type="evidence" value="ECO:0007669"/>
    <property type="project" value="UniProtKB-UniRule"/>
</dbReference>
<keyword evidence="4 6" id="KW-0720">Serine protease</keyword>
<dbReference type="InterPro" id="IPR003593">
    <property type="entry name" value="AAA+_ATPase"/>
</dbReference>
<evidence type="ECO:0000256" key="7">
    <source>
        <dbReference type="SAM" id="MobiDB-lite"/>
    </source>
</evidence>
<dbReference type="GO" id="GO:0003697">
    <property type="term" value="F:single-stranded DNA binding"/>
    <property type="evidence" value="ECO:0007669"/>
    <property type="project" value="TreeGrafter"/>
</dbReference>
<evidence type="ECO:0000256" key="5">
    <source>
        <dbReference type="ARBA" id="ARBA00022840"/>
    </source>
</evidence>
<dbReference type="PANTHER" id="PTHR43718:SF2">
    <property type="entry name" value="LON PROTEASE HOMOLOG, MITOCHONDRIAL"/>
    <property type="match status" value="1"/>
</dbReference>
<dbReference type="OMA" id="RKHATNI"/>
<dbReference type="GO" id="GO:0051131">
    <property type="term" value="P:chaperone-mediated protein complex assembly"/>
    <property type="evidence" value="ECO:0007669"/>
    <property type="project" value="TreeGrafter"/>
</dbReference>
<dbReference type="SMART" id="SM00382">
    <property type="entry name" value="AAA"/>
    <property type="match status" value="1"/>
</dbReference>
<dbReference type="GeneID" id="7841213"/>
<comment type="similarity">
    <text evidence="6">Belongs to the peptidase S16 family.</text>
</comment>
<dbReference type="OrthoDB" id="2411602at2759"/>
<dbReference type="InterPro" id="IPR020568">
    <property type="entry name" value="Ribosomal_Su5_D2-typ_SF"/>
</dbReference>
<evidence type="ECO:0000259" key="8">
    <source>
        <dbReference type="PROSITE" id="PS51786"/>
    </source>
</evidence>
<feature type="active site" evidence="6">
    <location>
        <position position="1018"/>
    </location>
</feature>
<organism evidence="9 10">
    <name type="scientific">Tetrahymena thermophila (strain SB210)</name>
    <dbReference type="NCBI Taxonomy" id="312017"/>
    <lineage>
        <taxon>Eukaryota</taxon>
        <taxon>Sar</taxon>
        <taxon>Alveolata</taxon>
        <taxon>Ciliophora</taxon>
        <taxon>Intramacronucleata</taxon>
        <taxon>Oligohymenophorea</taxon>
        <taxon>Hymenostomatida</taxon>
        <taxon>Tetrahymenina</taxon>
        <taxon>Tetrahymenidae</taxon>
        <taxon>Tetrahymena</taxon>
    </lineage>
</organism>
<dbReference type="InterPro" id="IPR027065">
    <property type="entry name" value="Lon_Prtase"/>
</dbReference>
<dbReference type="Pfam" id="PF00004">
    <property type="entry name" value="AAA"/>
    <property type="match status" value="1"/>
</dbReference>
<keyword evidence="3 6" id="KW-0378">Hydrolase</keyword>
<dbReference type="PRINTS" id="PR00830">
    <property type="entry name" value="ENDOLAPTASE"/>
</dbReference>
<dbReference type="Proteomes" id="UP000009168">
    <property type="component" value="Unassembled WGS sequence"/>
</dbReference>
<dbReference type="Gene3D" id="3.40.50.300">
    <property type="entry name" value="P-loop containing nucleotide triphosphate hydrolases"/>
    <property type="match status" value="1"/>
</dbReference>
<dbReference type="InterPro" id="IPR054594">
    <property type="entry name" value="Lon_lid"/>
</dbReference>
<feature type="region of interest" description="Disordered" evidence="7">
    <location>
        <begin position="766"/>
        <end position="827"/>
    </location>
</feature>
<feature type="compositionally biased region" description="Basic and acidic residues" evidence="7">
    <location>
        <begin position="774"/>
        <end position="789"/>
    </location>
</feature>
<keyword evidence="10" id="KW-1185">Reference proteome</keyword>
<dbReference type="InterPro" id="IPR008268">
    <property type="entry name" value="Peptidase_S16_AS"/>
</dbReference>
<dbReference type="GO" id="GO:0006515">
    <property type="term" value="P:protein quality control for misfolded or incompletely synthesized proteins"/>
    <property type="evidence" value="ECO:0007669"/>
    <property type="project" value="TreeGrafter"/>
</dbReference>
<dbReference type="HOGENOM" id="CLU_004109_5_2_1"/>
<dbReference type="GO" id="GO:0005524">
    <property type="term" value="F:ATP binding"/>
    <property type="evidence" value="ECO:0007669"/>
    <property type="project" value="UniProtKB-KW"/>
</dbReference>
<keyword evidence="2" id="KW-0547">Nucleotide-binding</keyword>
<dbReference type="InterPro" id="IPR014721">
    <property type="entry name" value="Ribsml_uS5_D2-typ_fold_subgr"/>
</dbReference>
<dbReference type="GO" id="GO:0016887">
    <property type="term" value="F:ATP hydrolysis activity"/>
    <property type="evidence" value="ECO:0007669"/>
    <property type="project" value="InterPro"/>
</dbReference>
<dbReference type="STRING" id="312017.Q234P9"/>
<proteinExistence type="inferred from homology"/>
<feature type="compositionally biased region" description="Polar residues" evidence="7">
    <location>
        <begin position="809"/>
        <end position="826"/>
    </location>
</feature>
<accession>Q234P9</accession>
<dbReference type="InterPro" id="IPR027417">
    <property type="entry name" value="P-loop_NTPase"/>
</dbReference>
<feature type="active site" evidence="6">
    <location>
        <position position="975"/>
    </location>
</feature>
<protein>
    <submittedName>
        <fullName evidence="9">Lon-related ATP-dependent protease, putative</fullName>
    </submittedName>
</protein>
<evidence type="ECO:0000256" key="4">
    <source>
        <dbReference type="ARBA" id="ARBA00022825"/>
    </source>
</evidence>
<dbReference type="Gene3D" id="1.10.8.60">
    <property type="match status" value="1"/>
</dbReference>
<dbReference type="InterPro" id="IPR003959">
    <property type="entry name" value="ATPase_AAA_core"/>
</dbReference>
<evidence type="ECO:0000313" key="10">
    <source>
        <dbReference type="Proteomes" id="UP000009168"/>
    </source>
</evidence>
<dbReference type="Gene3D" id="3.30.230.10">
    <property type="match status" value="1"/>
</dbReference>
<dbReference type="KEGG" id="tet:TTHERM_00101500"/>
<keyword evidence="1 6" id="KW-0645">Protease</keyword>
<evidence type="ECO:0000256" key="3">
    <source>
        <dbReference type="ARBA" id="ARBA00022801"/>
    </source>
</evidence>
<feature type="compositionally biased region" description="Low complexity" evidence="7">
    <location>
        <begin position="790"/>
        <end position="808"/>
    </location>
</feature>
<gene>
    <name evidence="9" type="ORF">TTHERM_00101500</name>
</gene>
<keyword evidence="5" id="KW-0067">ATP-binding</keyword>
<evidence type="ECO:0000313" key="9">
    <source>
        <dbReference type="EMBL" id="EAR91954.1"/>
    </source>
</evidence>
<feature type="domain" description="Lon proteolytic" evidence="8">
    <location>
        <begin position="886"/>
        <end position="1069"/>
    </location>
</feature>
<evidence type="ECO:0000256" key="6">
    <source>
        <dbReference type="PROSITE-ProRule" id="PRU01122"/>
    </source>
</evidence>
<evidence type="ECO:0000256" key="1">
    <source>
        <dbReference type="ARBA" id="ARBA00022670"/>
    </source>
</evidence>
<dbReference type="EMBL" id="GG662767">
    <property type="protein sequence ID" value="EAR91954.1"/>
    <property type="molecule type" value="Genomic_DNA"/>
</dbReference>
<sequence>MISRLRHINKFFANNFNSFKTIKPVTVSFHTNIDNVSLNKSVSYQISQIQGQQLSQSKQSFENFQRVAIIHNKNILKLSEDDSSENVSNNNPNNNNSNNGQSGNQNPNNNGNNNNDENTHGNKKGVTLKTIPMRNWKATDLTEEELKLTPQTHIIFSSQQPILPYSKVPCQMKTGNLTEINHELAYFILNEAGDVYQIGLELEKNVGKQLSKSFKGKTAEVSSTQQNFGQVNVDLAPKKLSHRVKIIEIQVNSNGIFAKTIPYKDDKNLSKVIDKFNLERELYLLRSLVQNIKKSVSYEKIEVIGPQEIETANLSEANTEMIDRMIFQIIGGIAKLYQRYMKENINLLIQTTLESKNVVERVLFLRQNLESLNDVMEIVNRNFKLADDNLIRMQTQTRAKLSMEYIRQAYLANDKQGQQNIFGVGPGFGGQGAGGQTQKLVQQYMSKLHLIEDEPSKERVRQEIERFSQIDKHSSEFNKINTYLDEVFSIPWNKYTPANWDIGYAKKVLDDEIYGLEKVKERIIEMIAVNQMKNTHSKSKGFILLLQGPPGTGKTSIAKAVAKALQKENRFISFAGISDPSFFKGHRRTYVDSQPGVFIKELIKAQTMNPVFILDEIDKISKSSMGADPYYSLMEILNPEENNNFTDHYMDIKVDFSNTIFILTANNIMNMLEPLKNRLEIIDVPAYIEEEKLQISKKFIIPKAIKSNGINENLFKYNDQTISQVIKNWCYDEAGVRSLKRCFETISRKYAVELLTNNPELVQLQQQSQQAANQKEKEQYEEQQRKLKEQQTQTRQTTQTNANNNSETVQVNTTAPQNEETQSNNAVKKEISQEVSYPTILSDQTVQQLKLPVLDLTQSTNQMDILKKYLGVPRFDAELDSRQSVVFGPGIVNIMSVGGFVGHIMKIECVFDSTQLEKKGTFSSSGNLQQVLQESLTIAKINAFNFLKEDKKKLLSEKNVHIHFMSGAIPKDGPSAGIAICTAYLSLAMGKSVPANIAMTGELSLTGEVCKIGGLQAKIIAAKTLNIDQIICPYSNLSDVHDFPRLLLDGLTIYFVKEYKQVYDIVFEDKRGSLVPKGVVVLKNGNFINNPMDVQINNQNNTEMPFNSNVIMKENNQ</sequence>
<dbReference type="InParanoid" id="Q234P9"/>
<dbReference type="PROSITE" id="PS51786">
    <property type="entry name" value="LON_PROTEOLYTIC"/>
    <property type="match status" value="1"/>
</dbReference>
<feature type="region of interest" description="Disordered" evidence="7">
    <location>
        <begin position="80"/>
        <end position="130"/>
    </location>
</feature>
<reference evidence="10" key="1">
    <citation type="journal article" date="2006" name="PLoS Biol.">
        <title>Macronuclear genome sequence of the ciliate Tetrahymena thermophila, a model eukaryote.</title>
        <authorList>
            <person name="Eisen J.A."/>
            <person name="Coyne R.S."/>
            <person name="Wu M."/>
            <person name="Wu D."/>
            <person name="Thiagarajan M."/>
            <person name="Wortman J.R."/>
            <person name="Badger J.H."/>
            <person name="Ren Q."/>
            <person name="Amedeo P."/>
            <person name="Jones K.M."/>
            <person name="Tallon L.J."/>
            <person name="Delcher A.L."/>
            <person name="Salzberg S.L."/>
            <person name="Silva J.C."/>
            <person name="Haas B.J."/>
            <person name="Majoros W.H."/>
            <person name="Farzad M."/>
            <person name="Carlton J.M."/>
            <person name="Smith R.K. Jr."/>
            <person name="Garg J."/>
            <person name="Pearlman R.E."/>
            <person name="Karrer K.M."/>
            <person name="Sun L."/>
            <person name="Manning G."/>
            <person name="Elde N.C."/>
            <person name="Turkewitz A.P."/>
            <person name="Asai D.J."/>
            <person name="Wilkes D.E."/>
            <person name="Wang Y."/>
            <person name="Cai H."/>
            <person name="Collins K."/>
            <person name="Stewart B.A."/>
            <person name="Lee S.R."/>
            <person name="Wilamowska K."/>
            <person name="Weinberg Z."/>
            <person name="Ruzzo W.L."/>
            <person name="Wloga D."/>
            <person name="Gaertig J."/>
            <person name="Frankel J."/>
            <person name="Tsao C.-C."/>
            <person name="Gorovsky M.A."/>
            <person name="Keeling P.J."/>
            <person name="Waller R.F."/>
            <person name="Patron N.J."/>
            <person name="Cherry J.M."/>
            <person name="Stover N.A."/>
            <person name="Krieger C.J."/>
            <person name="del Toro C."/>
            <person name="Ryder H.F."/>
            <person name="Williamson S.C."/>
            <person name="Barbeau R.A."/>
            <person name="Hamilton E.P."/>
            <person name="Orias E."/>
        </authorList>
    </citation>
    <scope>NUCLEOTIDE SEQUENCE [LARGE SCALE GENOMIC DNA]</scope>
    <source>
        <strain evidence="10">SB210</strain>
    </source>
</reference>
<dbReference type="eggNOG" id="KOG2004">
    <property type="taxonomic scope" value="Eukaryota"/>
</dbReference>
<dbReference type="AlphaFoldDB" id="Q234P9"/>
<name>Q234P9_TETTS</name>
<dbReference type="SUPFAM" id="SSF54211">
    <property type="entry name" value="Ribosomal protein S5 domain 2-like"/>
    <property type="match status" value="1"/>
</dbReference>
<dbReference type="SUPFAM" id="SSF52540">
    <property type="entry name" value="P-loop containing nucleoside triphosphate hydrolases"/>
    <property type="match status" value="1"/>
</dbReference>
<evidence type="ECO:0000256" key="2">
    <source>
        <dbReference type="ARBA" id="ARBA00022741"/>
    </source>
</evidence>
<dbReference type="Pfam" id="PF05362">
    <property type="entry name" value="Lon_C"/>
    <property type="match status" value="1"/>
</dbReference>
<feature type="compositionally biased region" description="Low complexity" evidence="7">
    <location>
        <begin position="85"/>
        <end position="116"/>
    </location>
</feature>
<dbReference type="InterPro" id="IPR008269">
    <property type="entry name" value="Lon_proteolytic"/>
</dbReference>
<dbReference type="GO" id="GO:0005759">
    <property type="term" value="C:mitochondrial matrix"/>
    <property type="evidence" value="ECO:0007669"/>
    <property type="project" value="TreeGrafter"/>
</dbReference>
<dbReference type="RefSeq" id="XP_001012199.1">
    <property type="nucleotide sequence ID" value="XM_001012199.1"/>
</dbReference>
<dbReference type="GO" id="GO:0007005">
    <property type="term" value="P:mitochondrion organization"/>
    <property type="evidence" value="ECO:0007669"/>
    <property type="project" value="TreeGrafter"/>
</dbReference>
<dbReference type="PANTHER" id="PTHR43718">
    <property type="entry name" value="LON PROTEASE"/>
    <property type="match status" value="1"/>
</dbReference>